<reference evidence="1 2" key="1">
    <citation type="submission" date="2021-06" db="EMBL/GenBank/DDBJ databases">
        <authorList>
            <person name="Kallberg Y."/>
            <person name="Tangrot J."/>
            <person name="Rosling A."/>
        </authorList>
    </citation>
    <scope>NUCLEOTIDE SEQUENCE [LARGE SCALE GENOMIC DNA]</scope>
    <source>
        <strain evidence="1 2">120-4 pot B 10/14</strain>
    </source>
</reference>
<dbReference type="EMBL" id="CAJVQB010023957">
    <property type="protein sequence ID" value="CAG8803012.1"/>
    <property type="molecule type" value="Genomic_DNA"/>
</dbReference>
<dbReference type="Proteomes" id="UP000789901">
    <property type="component" value="Unassembled WGS sequence"/>
</dbReference>
<keyword evidence="2" id="KW-1185">Reference proteome</keyword>
<organism evidence="1 2">
    <name type="scientific">Gigaspora margarita</name>
    <dbReference type="NCBI Taxonomy" id="4874"/>
    <lineage>
        <taxon>Eukaryota</taxon>
        <taxon>Fungi</taxon>
        <taxon>Fungi incertae sedis</taxon>
        <taxon>Mucoromycota</taxon>
        <taxon>Glomeromycotina</taxon>
        <taxon>Glomeromycetes</taxon>
        <taxon>Diversisporales</taxon>
        <taxon>Gigasporaceae</taxon>
        <taxon>Gigaspora</taxon>
    </lineage>
</organism>
<name>A0ABN7VWW2_GIGMA</name>
<proteinExistence type="predicted"/>
<evidence type="ECO:0000313" key="1">
    <source>
        <dbReference type="EMBL" id="CAG8803012.1"/>
    </source>
</evidence>
<sequence length="395" mass="47294">KTPLQERLEGYLEQERKNYPELNQYIKNKEWNNQQYDLSLSTSNIHKHTSTEINNPLDQPQKNKQDKEDYMKITLPDKKAYNKWIKKEKEKERNEETREIIIVKNWKYEYPREQFEETEENITDLITKEHDNFELADLKSRIRLTKNECLQHYLSILRIKQLRKTGQLPTKEEIEKLANGKMHQNPLDSKNTFNIRSNKIFQNIWKKKYSMERYIIENEISISEQAEKYKELREKMNNIFDKPLKEGILTTLNQDPLTYTSKLGISAYIQPLARYNKPDEFANISPFNGPLFNQLILMENLEESLYIKIAANKKTQLTKEQYQDWKKQMNLKIEHQHNYSTFHNEEKQFSLKTIMTNQIQKGYDNLHEMLNHDQLKLNFIVIDGAIAVGKTTICH</sequence>
<protein>
    <submittedName>
        <fullName evidence="1">11136_t:CDS:1</fullName>
    </submittedName>
</protein>
<comment type="caution">
    <text evidence="1">The sequence shown here is derived from an EMBL/GenBank/DDBJ whole genome shotgun (WGS) entry which is preliminary data.</text>
</comment>
<gene>
    <name evidence="1" type="ORF">GMARGA_LOCUS23552</name>
</gene>
<feature type="non-terminal residue" evidence="1">
    <location>
        <position position="1"/>
    </location>
</feature>
<evidence type="ECO:0000313" key="2">
    <source>
        <dbReference type="Proteomes" id="UP000789901"/>
    </source>
</evidence>
<accession>A0ABN7VWW2</accession>